<protein>
    <submittedName>
        <fullName evidence="3">SEC-C motif-containing protein</fullName>
    </submittedName>
</protein>
<dbReference type="InterPro" id="IPR004027">
    <property type="entry name" value="SEC_C_motif"/>
</dbReference>
<sequence>MAKRTAVKKAGRTSGGSSVNGINPRQPCPCGSGKRYKACHGSAGGPADVLVARPFEGLAAECELIALREFVPSATVRLPLREGVGDRELTLASVLPMAAAALARTDGVTFVGLQVQTRSGDVSRDLARAVRWALRAEQGEALPVVGPDDGAEPGRLQDLIDPDATLEPELHTDFAWWVPGDTEPTGEVALALERANAAIMPTERVSGPGVHAAYWVDAGDKAHLRWVRPEPEERLLAAMARLAVRGELDLGEGSRYAGSFRAHGLLVPVWDLDREQHAREWSEPAGALGQRLTKTLDELDDQPLSEAERRARDGLRGRQVTLR</sequence>
<name>A0AAE3KLM2_9PSEU</name>
<dbReference type="Pfam" id="PF02810">
    <property type="entry name" value="SEC-C"/>
    <property type="match status" value="1"/>
</dbReference>
<dbReference type="Gene3D" id="3.10.450.50">
    <property type="match status" value="1"/>
</dbReference>
<feature type="domain" description="DUF5926" evidence="2">
    <location>
        <begin position="54"/>
        <end position="323"/>
    </location>
</feature>
<evidence type="ECO:0000313" key="4">
    <source>
        <dbReference type="Proteomes" id="UP001206128"/>
    </source>
</evidence>
<evidence type="ECO:0000259" key="2">
    <source>
        <dbReference type="Pfam" id="PF19348"/>
    </source>
</evidence>
<feature type="compositionally biased region" description="Basic residues" evidence="1">
    <location>
        <begin position="1"/>
        <end position="11"/>
    </location>
</feature>
<dbReference type="RefSeq" id="WP_253780846.1">
    <property type="nucleotide sequence ID" value="NZ_JAMTCK010000035.1"/>
</dbReference>
<dbReference type="SUPFAM" id="SSF103642">
    <property type="entry name" value="Sec-C motif"/>
    <property type="match status" value="1"/>
</dbReference>
<comment type="caution">
    <text evidence="3">The sequence shown here is derived from an EMBL/GenBank/DDBJ whole genome shotgun (WGS) entry which is preliminary data.</text>
</comment>
<proteinExistence type="predicted"/>
<feature type="region of interest" description="Disordered" evidence="1">
    <location>
        <begin position="300"/>
        <end position="323"/>
    </location>
</feature>
<organism evidence="3 4">
    <name type="scientific">Goodfellowiella coeruleoviolacea</name>
    <dbReference type="NCBI Taxonomy" id="334858"/>
    <lineage>
        <taxon>Bacteria</taxon>
        <taxon>Bacillati</taxon>
        <taxon>Actinomycetota</taxon>
        <taxon>Actinomycetes</taxon>
        <taxon>Pseudonocardiales</taxon>
        <taxon>Pseudonocardiaceae</taxon>
        <taxon>Goodfellowiella</taxon>
    </lineage>
</organism>
<dbReference type="Pfam" id="PF19348">
    <property type="entry name" value="DUF5926"/>
    <property type="match status" value="1"/>
</dbReference>
<keyword evidence="4" id="KW-1185">Reference proteome</keyword>
<evidence type="ECO:0000313" key="3">
    <source>
        <dbReference type="EMBL" id="MCP2170464.1"/>
    </source>
</evidence>
<dbReference type="InterPro" id="IPR045970">
    <property type="entry name" value="DUF5926"/>
</dbReference>
<feature type="compositionally biased region" description="Basic and acidic residues" evidence="1">
    <location>
        <begin position="306"/>
        <end position="316"/>
    </location>
</feature>
<feature type="region of interest" description="Disordered" evidence="1">
    <location>
        <begin position="1"/>
        <end position="24"/>
    </location>
</feature>
<evidence type="ECO:0000256" key="1">
    <source>
        <dbReference type="SAM" id="MobiDB-lite"/>
    </source>
</evidence>
<dbReference type="Proteomes" id="UP001206128">
    <property type="component" value="Unassembled WGS sequence"/>
</dbReference>
<reference evidence="3" key="1">
    <citation type="submission" date="2022-06" db="EMBL/GenBank/DDBJ databases">
        <title>Genomic Encyclopedia of Archaeal and Bacterial Type Strains, Phase II (KMG-II): from individual species to whole genera.</title>
        <authorList>
            <person name="Goeker M."/>
        </authorList>
    </citation>
    <scope>NUCLEOTIDE SEQUENCE</scope>
    <source>
        <strain evidence="3">DSM 43935</strain>
    </source>
</reference>
<dbReference type="EMBL" id="JAMTCK010000035">
    <property type="protein sequence ID" value="MCP2170464.1"/>
    <property type="molecule type" value="Genomic_DNA"/>
</dbReference>
<gene>
    <name evidence="3" type="ORF">LX83_007355</name>
</gene>
<accession>A0AAE3KLM2</accession>
<dbReference type="AlphaFoldDB" id="A0AAE3KLM2"/>